<evidence type="ECO:0000313" key="2">
    <source>
        <dbReference type="Proteomes" id="UP001608902"/>
    </source>
</evidence>
<keyword evidence="2" id="KW-1185">Reference proteome</keyword>
<dbReference type="Proteomes" id="UP001608902">
    <property type="component" value="Unassembled WGS sequence"/>
</dbReference>
<protein>
    <recommendedName>
        <fullName evidence="3">BAH domain-containing protein</fullName>
    </recommendedName>
</protein>
<evidence type="ECO:0000313" key="1">
    <source>
        <dbReference type="EMBL" id="MFH4984736.1"/>
    </source>
</evidence>
<dbReference type="EMBL" id="JBGFUD010020669">
    <property type="protein sequence ID" value="MFH4984736.1"/>
    <property type="molecule type" value="Genomic_DNA"/>
</dbReference>
<gene>
    <name evidence="1" type="ORF">AB6A40_011445</name>
</gene>
<organism evidence="1 2">
    <name type="scientific">Gnathostoma spinigerum</name>
    <dbReference type="NCBI Taxonomy" id="75299"/>
    <lineage>
        <taxon>Eukaryota</taxon>
        <taxon>Metazoa</taxon>
        <taxon>Ecdysozoa</taxon>
        <taxon>Nematoda</taxon>
        <taxon>Chromadorea</taxon>
        <taxon>Rhabditida</taxon>
        <taxon>Spirurina</taxon>
        <taxon>Gnathostomatomorpha</taxon>
        <taxon>Gnathostomatoidea</taxon>
        <taxon>Gnathostomatidae</taxon>
        <taxon>Gnathostoma</taxon>
    </lineage>
</organism>
<comment type="caution">
    <text evidence="1">The sequence shown here is derived from an EMBL/GenBank/DDBJ whole genome shotgun (WGS) entry which is preliminary data.</text>
</comment>
<name>A0ABD6EZA4_9BILA</name>
<accession>A0ABD6EZA4</accession>
<sequence>MSEDDETIGKTPEECRDLGLWEVDPVYYSLNGSHRGDASKNRRGKAYKARCDSEYKCFESHDGTLYRPGDHVFIDATQFEPYVIGTITHFKMVRNITYLTSFNDISFGCETFCR</sequence>
<dbReference type="AlphaFoldDB" id="A0ABD6EZA4"/>
<evidence type="ECO:0008006" key="3">
    <source>
        <dbReference type="Google" id="ProtNLM"/>
    </source>
</evidence>
<proteinExistence type="predicted"/>
<reference evidence="1 2" key="1">
    <citation type="submission" date="2024-08" db="EMBL/GenBank/DDBJ databases">
        <title>Gnathostoma spinigerum genome.</title>
        <authorList>
            <person name="Gonzalez-Bertolin B."/>
            <person name="Monzon S."/>
            <person name="Zaballos A."/>
            <person name="Jimenez P."/>
            <person name="Dekumyoy P."/>
            <person name="Varona S."/>
            <person name="Cuesta I."/>
            <person name="Sumanam S."/>
            <person name="Adisakwattana P."/>
            <person name="Gasser R.B."/>
            <person name="Hernandez-Gonzalez A."/>
            <person name="Young N.D."/>
            <person name="Perteguer M.J."/>
        </authorList>
    </citation>
    <scope>NUCLEOTIDE SEQUENCE [LARGE SCALE GENOMIC DNA]</scope>
    <source>
        <strain evidence="1">AL3</strain>
        <tissue evidence="1">Liver</tissue>
    </source>
</reference>